<dbReference type="SMART" id="SM00937">
    <property type="entry name" value="PCRF"/>
    <property type="match status" value="1"/>
</dbReference>
<accession>A0ABQ7FYY6</accession>
<keyword evidence="6" id="KW-1185">Reference proteome</keyword>
<organism evidence="5 6">
    <name type="scientific">Dunaliella salina</name>
    <name type="common">Green alga</name>
    <name type="synonym">Protococcus salinus</name>
    <dbReference type="NCBI Taxonomy" id="3046"/>
    <lineage>
        <taxon>Eukaryota</taxon>
        <taxon>Viridiplantae</taxon>
        <taxon>Chlorophyta</taxon>
        <taxon>core chlorophytes</taxon>
        <taxon>Chlorophyceae</taxon>
        <taxon>CS clade</taxon>
        <taxon>Chlamydomonadales</taxon>
        <taxon>Dunaliellaceae</taxon>
        <taxon>Dunaliella</taxon>
    </lineage>
</organism>
<comment type="caution">
    <text evidence="5">The sequence shown here is derived from an EMBL/GenBank/DDBJ whole genome shotgun (WGS) entry which is preliminary data.</text>
</comment>
<dbReference type="Gene3D" id="3.30.160.20">
    <property type="match status" value="1"/>
</dbReference>
<name>A0ABQ7FYY6_DUNSA</name>
<dbReference type="PANTHER" id="PTHR43804">
    <property type="entry name" value="LD18447P"/>
    <property type="match status" value="1"/>
</dbReference>
<evidence type="ECO:0000256" key="2">
    <source>
        <dbReference type="ARBA" id="ARBA00022481"/>
    </source>
</evidence>
<dbReference type="InterPro" id="IPR050057">
    <property type="entry name" value="Prokaryotic/Mito_RF"/>
</dbReference>
<dbReference type="SUPFAM" id="SSF75620">
    <property type="entry name" value="Release factor"/>
    <property type="match status" value="1"/>
</dbReference>
<evidence type="ECO:0000256" key="1">
    <source>
        <dbReference type="ARBA" id="ARBA00010835"/>
    </source>
</evidence>
<dbReference type="PANTHER" id="PTHR43804:SF7">
    <property type="entry name" value="LD18447P"/>
    <property type="match status" value="1"/>
</dbReference>
<dbReference type="Proteomes" id="UP000815325">
    <property type="component" value="Unassembled WGS sequence"/>
</dbReference>
<evidence type="ECO:0000313" key="5">
    <source>
        <dbReference type="EMBL" id="KAF5827554.1"/>
    </source>
</evidence>
<evidence type="ECO:0000259" key="4">
    <source>
        <dbReference type="PROSITE" id="PS00745"/>
    </source>
</evidence>
<keyword evidence="2" id="KW-0488">Methylation</keyword>
<protein>
    <submittedName>
        <fullName evidence="5">Protein chain release factor A</fullName>
    </submittedName>
</protein>
<evidence type="ECO:0000256" key="3">
    <source>
        <dbReference type="ARBA" id="ARBA00022917"/>
    </source>
</evidence>
<comment type="similarity">
    <text evidence="1">Belongs to the prokaryotic/mitochondrial release factor family.</text>
</comment>
<dbReference type="Gene3D" id="3.30.70.1660">
    <property type="match status" value="1"/>
</dbReference>
<dbReference type="Gene3D" id="6.10.140.1950">
    <property type="match status" value="1"/>
</dbReference>
<dbReference type="InterPro" id="IPR000352">
    <property type="entry name" value="Pep_chain_release_fac_I"/>
</dbReference>
<evidence type="ECO:0000313" key="6">
    <source>
        <dbReference type="Proteomes" id="UP000815325"/>
    </source>
</evidence>
<proteinExistence type="inferred from homology"/>
<dbReference type="EMBL" id="MU070474">
    <property type="protein sequence ID" value="KAF5827554.1"/>
    <property type="molecule type" value="Genomic_DNA"/>
</dbReference>
<dbReference type="Pfam" id="PF00472">
    <property type="entry name" value="RF-1"/>
    <property type="match status" value="1"/>
</dbReference>
<feature type="domain" description="Prokaryotic-type class I peptide chain release factors" evidence="4">
    <location>
        <begin position="199"/>
        <end position="215"/>
    </location>
</feature>
<dbReference type="InterPro" id="IPR045853">
    <property type="entry name" value="Pep_chain_release_fac_I_sf"/>
</dbReference>
<reference evidence="5" key="1">
    <citation type="submission" date="2017-08" db="EMBL/GenBank/DDBJ databases">
        <authorList>
            <person name="Polle J.E."/>
            <person name="Barry K."/>
            <person name="Cushman J."/>
            <person name="Schmutz J."/>
            <person name="Tran D."/>
            <person name="Hathwaick L.T."/>
            <person name="Yim W.C."/>
            <person name="Jenkins J."/>
            <person name="Mckie-Krisberg Z.M."/>
            <person name="Prochnik S."/>
            <person name="Lindquist E."/>
            <person name="Dockter R.B."/>
            <person name="Adam C."/>
            <person name="Molina H."/>
            <person name="Bunkerborg J."/>
            <person name="Jin E."/>
            <person name="Buchheim M."/>
            <person name="Magnuson J."/>
        </authorList>
    </citation>
    <scope>NUCLEOTIDE SEQUENCE</scope>
    <source>
        <strain evidence="5">CCAP 19/18</strain>
    </source>
</reference>
<dbReference type="InterPro" id="IPR005139">
    <property type="entry name" value="PCRF"/>
</dbReference>
<gene>
    <name evidence="5" type="ORF">DUNSADRAFT_436</name>
</gene>
<sequence>MQSSMPALLQEYSRLKPMAEHFELFTASTRELRDLEQLCSDADQAVASLARQELALAKHQVRQREEALLLTMLPEEEDVQRAAIVEVRAGAGGAEAALFAAQLLDLYQRFARSKGWDFEVLDVSPADLGGVRTASAAVSGDGVFGRMRYEAGVHRVQRVPATETMGRVHTSTASVVVLPDANQEEMAIKDSDLQIDTYRASGAGGQHVNTTSSAVRITHLPTGTVATCSDQRSQIKNRAQAMRVLCARLYEQQRLRRQEATASERRAQGAGNADRNERIRTYNFAQDRITDHRCGVVHHNLEEVMVSGDEAAESLDEIHDALAWASRLQALQSIVQNG</sequence>
<dbReference type="PROSITE" id="PS00745">
    <property type="entry name" value="RF_PROK_I"/>
    <property type="match status" value="1"/>
</dbReference>
<dbReference type="Pfam" id="PF03462">
    <property type="entry name" value="PCRF"/>
    <property type="match status" value="1"/>
</dbReference>
<keyword evidence="3" id="KW-0648">Protein biosynthesis</keyword>